<comment type="caution">
    <text evidence="1">The sequence shown here is derived from an EMBL/GenBank/DDBJ whole genome shotgun (WGS) entry which is preliminary data.</text>
</comment>
<protein>
    <submittedName>
        <fullName evidence="1">Uncharacterized protein</fullName>
    </submittedName>
</protein>
<dbReference type="InParanoid" id="K9FD69"/>
<sequence>MSLSCLNRLEKINIGLVGSMPSSNLKFSSNRCVRLKQRSMSICFI</sequence>
<keyword evidence="2" id="KW-1185">Reference proteome</keyword>
<dbReference type="EMBL" id="AKCT01000295">
    <property type="protein sequence ID" value="EKV06112.1"/>
    <property type="molecule type" value="Genomic_DNA"/>
</dbReference>
<evidence type="ECO:0000313" key="2">
    <source>
        <dbReference type="Proteomes" id="UP000009882"/>
    </source>
</evidence>
<proteinExistence type="predicted"/>
<organism evidence="1 2">
    <name type="scientific">Penicillium digitatum (strain PHI26 / CECT 20796)</name>
    <name type="common">Green mold</name>
    <dbReference type="NCBI Taxonomy" id="1170229"/>
    <lineage>
        <taxon>Eukaryota</taxon>
        <taxon>Fungi</taxon>
        <taxon>Dikarya</taxon>
        <taxon>Ascomycota</taxon>
        <taxon>Pezizomycotina</taxon>
        <taxon>Eurotiomycetes</taxon>
        <taxon>Eurotiomycetidae</taxon>
        <taxon>Eurotiales</taxon>
        <taxon>Aspergillaceae</taxon>
        <taxon>Penicillium</taxon>
    </lineage>
</organism>
<evidence type="ECO:0000313" key="1">
    <source>
        <dbReference type="EMBL" id="EKV06112.1"/>
    </source>
</evidence>
<reference evidence="2" key="1">
    <citation type="journal article" date="2012" name="BMC Genomics">
        <title>Genome sequence of the necrotrophic fungus Penicillium digitatum, the main postharvest pathogen of citrus.</title>
        <authorList>
            <person name="Marcet-Houben M."/>
            <person name="Ballester A.-R."/>
            <person name="de la Fuente B."/>
            <person name="Harries E."/>
            <person name="Marcos J.F."/>
            <person name="Gonzalez-Candelas L."/>
            <person name="Gabaldon T."/>
        </authorList>
    </citation>
    <scope>NUCLEOTIDE SEQUENCE [LARGE SCALE GENOMIC DNA]</scope>
    <source>
        <strain evidence="2">PHI26 / CECT 20796</strain>
    </source>
</reference>
<dbReference type="HOGENOM" id="CLU_3207796_0_0_1"/>
<gene>
    <name evidence="1" type="ORF">PDIG_78900</name>
</gene>
<dbReference type="Proteomes" id="UP000009882">
    <property type="component" value="Unassembled WGS sequence"/>
</dbReference>
<dbReference type="AlphaFoldDB" id="K9FD69"/>
<name>K9FD69_PEND2</name>
<accession>K9FD69</accession>